<keyword evidence="3" id="KW-1185">Reference proteome</keyword>
<evidence type="ECO:0000313" key="2">
    <source>
        <dbReference type="EMBL" id="CAJ1940786.1"/>
    </source>
</evidence>
<dbReference type="InterPro" id="IPR056520">
    <property type="entry name" value="ARM_KDM8_N"/>
</dbReference>
<organism evidence="2 3">
    <name type="scientific">Sphenostylis stenocarpa</name>
    <dbReference type="NCBI Taxonomy" id="92480"/>
    <lineage>
        <taxon>Eukaryota</taxon>
        <taxon>Viridiplantae</taxon>
        <taxon>Streptophyta</taxon>
        <taxon>Embryophyta</taxon>
        <taxon>Tracheophyta</taxon>
        <taxon>Spermatophyta</taxon>
        <taxon>Magnoliopsida</taxon>
        <taxon>eudicotyledons</taxon>
        <taxon>Gunneridae</taxon>
        <taxon>Pentapetalae</taxon>
        <taxon>rosids</taxon>
        <taxon>fabids</taxon>
        <taxon>Fabales</taxon>
        <taxon>Fabaceae</taxon>
        <taxon>Papilionoideae</taxon>
        <taxon>50 kb inversion clade</taxon>
        <taxon>NPAAA clade</taxon>
        <taxon>indigoferoid/millettioid clade</taxon>
        <taxon>Phaseoleae</taxon>
        <taxon>Sphenostylis</taxon>
    </lineage>
</organism>
<dbReference type="Proteomes" id="UP001189624">
    <property type="component" value="Chromosome 3"/>
</dbReference>
<dbReference type="Pfam" id="PF24472">
    <property type="entry name" value="ARM_KDM8_N"/>
    <property type="match status" value="1"/>
</dbReference>
<sequence>MAWEQLHSGPWHSVLPVWRDAYSMACLHVALLRKDLDSAVAKVSEQTRTCSLAMLLRGARIVGSHLISLSLRSGSQTTAGMIPPASVKVGHTDSTKSKTLWTRLLEGKRVEKTPERRVIIPGKDTTWVWKH</sequence>
<dbReference type="Gramene" id="rna-AYBTSS11_LOCUS9906">
    <property type="protein sequence ID" value="CAJ1940786.1"/>
    <property type="gene ID" value="gene-AYBTSS11_LOCUS9906"/>
</dbReference>
<evidence type="ECO:0000313" key="3">
    <source>
        <dbReference type="Proteomes" id="UP001189624"/>
    </source>
</evidence>
<reference evidence="2" key="1">
    <citation type="submission" date="2023-10" db="EMBL/GenBank/DDBJ databases">
        <authorList>
            <person name="Domelevo Entfellner J.-B."/>
        </authorList>
    </citation>
    <scope>NUCLEOTIDE SEQUENCE</scope>
</reference>
<proteinExistence type="predicted"/>
<evidence type="ECO:0000259" key="1">
    <source>
        <dbReference type="Pfam" id="PF24472"/>
    </source>
</evidence>
<dbReference type="AlphaFoldDB" id="A0AA86SV17"/>
<protein>
    <recommendedName>
        <fullName evidence="1">DM8 domain-containing protein</fullName>
    </recommendedName>
</protein>
<feature type="domain" description="DM8" evidence="1">
    <location>
        <begin position="1"/>
        <end position="31"/>
    </location>
</feature>
<accession>A0AA86SV17</accession>
<gene>
    <name evidence="2" type="ORF">AYBTSS11_LOCUS9906</name>
</gene>
<name>A0AA86SV17_9FABA</name>
<dbReference type="EMBL" id="OY731400">
    <property type="protein sequence ID" value="CAJ1940786.1"/>
    <property type="molecule type" value="Genomic_DNA"/>
</dbReference>